<gene>
    <name evidence="1" type="ORF">LCGC14_2315030</name>
</gene>
<comment type="caution">
    <text evidence="1">The sequence shown here is derived from an EMBL/GenBank/DDBJ whole genome shotgun (WGS) entry which is preliminary data.</text>
</comment>
<sequence length="145" mass="16385">MPRVERKIEIDAARGNIFEILDDTYMGSKWNLAVTEVNEISEGKFAVKSTVGDFTTIRTETIENEKISLKIEGGIFTSMGYILTPKGDKVEATIWGEFDDEKNEKLLLKAGEILLESLKRYAEFIEVGGNPDDYDKKQITVVPQF</sequence>
<dbReference type="AlphaFoldDB" id="A0A0F9D739"/>
<reference evidence="1" key="1">
    <citation type="journal article" date="2015" name="Nature">
        <title>Complex archaea that bridge the gap between prokaryotes and eukaryotes.</title>
        <authorList>
            <person name="Spang A."/>
            <person name="Saw J.H."/>
            <person name="Jorgensen S.L."/>
            <person name="Zaremba-Niedzwiedzka K."/>
            <person name="Martijn J."/>
            <person name="Lind A.E."/>
            <person name="van Eijk R."/>
            <person name="Schleper C."/>
            <person name="Guy L."/>
            <person name="Ettema T.J."/>
        </authorList>
    </citation>
    <scope>NUCLEOTIDE SEQUENCE</scope>
</reference>
<organism evidence="1">
    <name type="scientific">marine sediment metagenome</name>
    <dbReference type="NCBI Taxonomy" id="412755"/>
    <lineage>
        <taxon>unclassified sequences</taxon>
        <taxon>metagenomes</taxon>
        <taxon>ecological metagenomes</taxon>
    </lineage>
</organism>
<dbReference type="EMBL" id="LAZR01032941">
    <property type="protein sequence ID" value="KKL49486.1"/>
    <property type="molecule type" value="Genomic_DNA"/>
</dbReference>
<proteinExistence type="predicted"/>
<dbReference type="InterPro" id="IPR023393">
    <property type="entry name" value="START-like_dom_sf"/>
</dbReference>
<accession>A0A0F9D739</accession>
<evidence type="ECO:0000313" key="1">
    <source>
        <dbReference type="EMBL" id="KKL49486.1"/>
    </source>
</evidence>
<protein>
    <recommendedName>
        <fullName evidence="2">SRPBCC family protein</fullName>
    </recommendedName>
</protein>
<name>A0A0F9D739_9ZZZZ</name>
<evidence type="ECO:0008006" key="2">
    <source>
        <dbReference type="Google" id="ProtNLM"/>
    </source>
</evidence>
<dbReference type="SUPFAM" id="SSF55961">
    <property type="entry name" value="Bet v1-like"/>
    <property type="match status" value="1"/>
</dbReference>
<dbReference type="Gene3D" id="3.30.530.20">
    <property type="match status" value="1"/>
</dbReference>